<dbReference type="Proteomes" id="UP000663877">
    <property type="component" value="Unassembled WGS sequence"/>
</dbReference>
<dbReference type="Proteomes" id="UP000663832">
    <property type="component" value="Unassembled WGS sequence"/>
</dbReference>
<evidence type="ECO:0000313" key="3">
    <source>
        <dbReference type="EMBL" id="CAF1629746.1"/>
    </source>
</evidence>
<gene>
    <name evidence="2" type="ORF">BJG266_LOCUS40276</name>
    <name evidence="3" type="ORF">QVE165_LOCUS57151</name>
</gene>
<name>A0A816D1V8_9BILA</name>
<protein>
    <submittedName>
        <fullName evidence="3">Uncharacterized protein</fullName>
    </submittedName>
</protein>
<organism evidence="3 4">
    <name type="scientific">Adineta steineri</name>
    <dbReference type="NCBI Taxonomy" id="433720"/>
    <lineage>
        <taxon>Eukaryota</taxon>
        <taxon>Metazoa</taxon>
        <taxon>Spiralia</taxon>
        <taxon>Gnathifera</taxon>
        <taxon>Rotifera</taxon>
        <taxon>Eurotatoria</taxon>
        <taxon>Bdelloidea</taxon>
        <taxon>Adinetida</taxon>
        <taxon>Adinetidae</taxon>
        <taxon>Adineta</taxon>
    </lineage>
</organism>
<sequence>MDTGNDPFLNMSESAEWKCYSDVKNLIIENAYQTNKNHGPEKQRTSDDSSSDSNDDVDHFDNSLYNGLHSDIGRIGFTLDWKN</sequence>
<keyword evidence="4" id="KW-1185">Reference proteome</keyword>
<comment type="caution">
    <text evidence="3">The sequence shown here is derived from an EMBL/GenBank/DDBJ whole genome shotgun (WGS) entry which is preliminary data.</text>
</comment>
<reference evidence="3" key="1">
    <citation type="submission" date="2021-02" db="EMBL/GenBank/DDBJ databases">
        <authorList>
            <person name="Nowell W R."/>
        </authorList>
    </citation>
    <scope>NUCLEOTIDE SEQUENCE</scope>
</reference>
<evidence type="ECO:0000313" key="4">
    <source>
        <dbReference type="Proteomes" id="UP000663832"/>
    </source>
</evidence>
<accession>A0A816D1V8</accession>
<dbReference type="EMBL" id="CAJNOI010001933">
    <property type="protein sequence ID" value="CAF1448158.1"/>
    <property type="molecule type" value="Genomic_DNA"/>
</dbReference>
<evidence type="ECO:0000256" key="1">
    <source>
        <dbReference type="SAM" id="MobiDB-lite"/>
    </source>
</evidence>
<evidence type="ECO:0000313" key="2">
    <source>
        <dbReference type="EMBL" id="CAF1448158.1"/>
    </source>
</evidence>
<proteinExistence type="predicted"/>
<dbReference type="EMBL" id="CAJNOM010002260">
    <property type="protein sequence ID" value="CAF1629746.1"/>
    <property type="molecule type" value="Genomic_DNA"/>
</dbReference>
<feature type="region of interest" description="Disordered" evidence="1">
    <location>
        <begin position="31"/>
        <end position="60"/>
    </location>
</feature>
<dbReference type="AlphaFoldDB" id="A0A816D1V8"/>
<feature type="compositionally biased region" description="Basic and acidic residues" evidence="1">
    <location>
        <begin position="38"/>
        <end position="47"/>
    </location>
</feature>